<accession>A0ABS9IM52</accession>
<evidence type="ECO:0000313" key="2">
    <source>
        <dbReference type="EMBL" id="MCF7561681.1"/>
    </source>
</evidence>
<evidence type="ECO:0000313" key="3">
    <source>
        <dbReference type="Proteomes" id="UP001200022"/>
    </source>
</evidence>
<protein>
    <submittedName>
        <fullName evidence="2">YbbR-like domain-containing protein</fullName>
    </submittedName>
</protein>
<organism evidence="2 3">
    <name type="scientific">Flaviramulus multivorans</name>
    <dbReference type="NCBI Taxonomy" id="1304750"/>
    <lineage>
        <taxon>Bacteria</taxon>
        <taxon>Pseudomonadati</taxon>
        <taxon>Bacteroidota</taxon>
        <taxon>Flavobacteriia</taxon>
        <taxon>Flavobacteriales</taxon>
        <taxon>Flavobacteriaceae</taxon>
        <taxon>Flaviramulus</taxon>
    </lineage>
</organism>
<dbReference type="EMBL" id="JAKKDV010000007">
    <property type="protein sequence ID" value="MCF7561681.1"/>
    <property type="molecule type" value="Genomic_DNA"/>
</dbReference>
<sequence>MIKHVRYKILSSIKNKRINVFIVFLLSAFIILIFTKLSKQYTNTLTFEIEKLNVPQENIILKDSVNLNITLKTHGFKWLKFYFSQPKIKVDFSKDVYKKDGIFVWNKSKAYLNNTQFDKQVELLNMSPDTLSFRFGINSVKKVPVKLKANLNFSPGYNMSNELVSQPDSIVVVGPNVLVSEIDFLETEAVTFDNIKSDLSEKVKLKLPKNKSDLKFSLQDVIIKAKVEKFTEGTLNVPITVINQPKNITLKYFPKMVNVSYYVSLSDYSSITNKDFKVICDYSKVSENRSFLVPEFAKTPDKVKNAKINQQRIEFIITK</sequence>
<keyword evidence="1" id="KW-0472">Membrane</keyword>
<name>A0ABS9IM52_9FLAO</name>
<keyword evidence="3" id="KW-1185">Reference proteome</keyword>
<reference evidence="2 3" key="1">
    <citation type="submission" date="2022-01" db="EMBL/GenBank/DDBJ databases">
        <title>Draft genome sequence of Sabulilitoribacter multivorans KCTC 32326.</title>
        <authorList>
            <person name="Oh J.-S."/>
        </authorList>
    </citation>
    <scope>NUCLEOTIDE SEQUENCE [LARGE SCALE GENOMIC DNA]</scope>
    <source>
        <strain evidence="2 3">M-M16</strain>
    </source>
</reference>
<evidence type="ECO:0000256" key="1">
    <source>
        <dbReference type="SAM" id="Phobius"/>
    </source>
</evidence>
<comment type="caution">
    <text evidence="2">The sequence shown here is derived from an EMBL/GenBank/DDBJ whole genome shotgun (WGS) entry which is preliminary data.</text>
</comment>
<dbReference type="Pfam" id="PF07949">
    <property type="entry name" value="YbbR"/>
    <property type="match status" value="1"/>
</dbReference>
<dbReference type="Gene3D" id="2.170.120.30">
    <property type="match status" value="1"/>
</dbReference>
<dbReference type="InterPro" id="IPR012505">
    <property type="entry name" value="YbbR"/>
</dbReference>
<gene>
    <name evidence="2" type="ORF">L3X39_13620</name>
</gene>
<proteinExistence type="predicted"/>
<dbReference type="RefSeq" id="WP_379840350.1">
    <property type="nucleotide sequence ID" value="NZ_JBHTJE010000014.1"/>
</dbReference>
<keyword evidence="1" id="KW-1133">Transmembrane helix</keyword>
<dbReference type="Gene3D" id="2.170.120.40">
    <property type="entry name" value="YbbR-like domain"/>
    <property type="match status" value="1"/>
</dbReference>
<keyword evidence="1" id="KW-0812">Transmembrane</keyword>
<feature type="transmembrane region" description="Helical" evidence="1">
    <location>
        <begin position="20"/>
        <end position="37"/>
    </location>
</feature>
<dbReference type="Proteomes" id="UP001200022">
    <property type="component" value="Unassembled WGS sequence"/>
</dbReference>